<keyword evidence="2" id="KW-1185">Reference proteome</keyword>
<evidence type="ECO:0000313" key="2">
    <source>
        <dbReference type="Proteomes" id="UP000054618"/>
    </source>
</evidence>
<name>A0A0W0XYJ0_9GAMM</name>
<dbReference type="Proteomes" id="UP000054618">
    <property type="component" value="Unassembled WGS sequence"/>
</dbReference>
<protein>
    <submittedName>
        <fullName evidence="1">Uncharacterized protein</fullName>
    </submittedName>
</protein>
<dbReference type="OrthoDB" id="5650038at2"/>
<organism evidence="1 2">
    <name type="scientific">Legionella quinlivanii</name>
    <dbReference type="NCBI Taxonomy" id="45073"/>
    <lineage>
        <taxon>Bacteria</taxon>
        <taxon>Pseudomonadati</taxon>
        <taxon>Pseudomonadota</taxon>
        <taxon>Gammaproteobacteria</taxon>
        <taxon>Legionellales</taxon>
        <taxon>Legionellaceae</taxon>
        <taxon>Legionella</taxon>
    </lineage>
</organism>
<dbReference type="PATRIC" id="fig|45073.5.peg.2007"/>
<evidence type="ECO:0000313" key="1">
    <source>
        <dbReference type="EMBL" id="KTD49689.1"/>
    </source>
</evidence>
<proteinExistence type="predicted"/>
<gene>
    <name evidence="1" type="ORF">Lqui_1900</name>
</gene>
<comment type="caution">
    <text evidence="1">The sequence shown here is derived from an EMBL/GenBank/DDBJ whole genome shotgun (WGS) entry which is preliminary data.</text>
</comment>
<dbReference type="EMBL" id="LNYS01000010">
    <property type="protein sequence ID" value="KTD49689.1"/>
    <property type="molecule type" value="Genomic_DNA"/>
</dbReference>
<sequence>MTETMHVPLPWLIDENCRLKAELKYAIKINEAKLKPLLESSPTPSYKTSSIVEYCHQLIGLYEKLSRLNSSVANPVWESPLLFETIYSQCIARIEKCRIKWRQGSTDENEARSVDSLLFYYRNLIALVLDHDPKGNCGDNELLAPLLRKIIQAKSVSEWLGAIIHFANRFNDKVSMAKEQFLHLNERDCLGFYQQLTDPEYVELVNALFFYKTQPGLLYGNRLSTEKEIEVKNTLCQLHYFIEVIHQTILHNLKQRGYNPVQDYLFHGDELPPGICVQINEMTREIIKAALQQCEMPNFLSTNDLIHQGLNDLFRAYKYWFNPNRLIDAAMYLRSQLVSPVSEPEGNEFLQQMIILYQQLSTEQCIDLYGYFSNKDTRYLLRTLQAAAQGQMIRDVELLKENERLAVIRVYQVMEDLMAALLCELKNRHILMAAYPDFKHDTVVKPGRRNLQALSRILTLYSSPEMNKNSRLETLFKSLEKLQQG</sequence>
<accession>A0A0W0XYJ0</accession>
<reference evidence="1 2" key="1">
    <citation type="submission" date="2015-11" db="EMBL/GenBank/DDBJ databases">
        <title>Genomic analysis of 38 Legionella species identifies large and diverse effector repertoires.</title>
        <authorList>
            <person name="Burstein D."/>
            <person name="Amaro F."/>
            <person name="Zusman T."/>
            <person name="Lifshitz Z."/>
            <person name="Cohen O."/>
            <person name="Gilbert J.A."/>
            <person name="Pupko T."/>
            <person name="Shuman H.A."/>
            <person name="Segal G."/>
        </authorList>
    </citation>
    <scope>NUCLEOTIDE SEQUENCE [LARGE SCALE GENOMIC DNA]</scope>
    <source>
        <strain evidence="1 2">CDC#1442-AUS-E</strain>
    </source>
</reference>
<dbReference type="AlphaFoldDB" id="A0A0W0XYJ0"/>
<dbReference type="RefSeq" id="WP_058508005.1">
    <property type="nucleotide sequence ID" value="NZ_CAAAIK010000016.1"/>
</dbReference>